<dbReference type="EMBL" id="JAODUO010001270">
    <property type="protein sequence ID" value="KAK2167528.1"/>
    <property type="molecule type" value="Genomic_DNA"/>
</dbReference>
<accession>A0AAD9NGA3</accession>
<dbReference type="Proteomes" id="UP001209878">
    <property type="component" value="Unassembled WGS sequence"/>
</dbReference>
<evidence type="ECO:0000313" key="2">
    <source>
        <dbReference type="Proteomes" id="UP001209878"/>
    </source>
</evidence>
<evidence type="ECO:0000313" key="1">
    <source>
        <dbReference type="EMBL" id="KAK2167528.1"/>
    </source>
</evidence>
<name>A0AAD9NGA3_RIDPI</name>
<sequence>MMANNTQIENVDTCIYLRQGYSTRDKNQDKEIQRRITAGSRAFAKHRDIFKGNIGTCLKRQVEISCVHPAMTYGAET</sequence>
<reference evidence="1" key="1">
    <citation type="journal article" date="2023" name="Mol. Biol. Evol.">
        <title>Third-Generation Sequencing Reveals the Adaptive Role of the Epigenome in Three Deep-Sea Polychaetes.</title>
        <authorList>
            <person name="Perez M."/>
            <person name="Aroh O."/>
            <person name="Sun Y."/>
            <person name="Lan Y."/>
            <person name="Juniper S.K."/>
            <person name="Young C.R."/>
            <person name="Angers B."/>
            <person name="Qian P.Y."/>
        </authorList>
    </citation>
    <scope>NUCLEOTIDE SEQUENCE</scope>
    <source>
        <strain evidence="1">R07B-5</strain>
    </source>
</reference>
<gene>
    <name evidence="1" type="ORF">NP493_1271g01002</name>
</gene>
<organism evidence="1 2">
    <name type="scientific">Ridgeia piscesae</name>
    <name type="common">Tubeworm</name>
    <dbReference type="NCBI Taxonomy" id="27915"/>
    <lineage>
        <taxon>Eukaryota</taxon>
        <taxon>Metazoa</taxon>
        <taxon>Spiralia</taxon>
        <taxon>Lophotrochozoa</taxon>
        <taxon>Annelida</taxon>
        <taxon>Polychaeta</taxon>
        <taxon>Sedentaria</taxon>
        <taxon>Canalipalpata</taxon>
        <taxon>Sabellida</taxon>
        <taxon>Siboglinidae</taxon>
        <taxon>Ridgeia</taxon>
    </lineage>
</organism>
<proteinExistence type="predicted"/>
<keyword evidence="2" id="KW-1185">Reference proteome</keyword>
<dbReference type="AlphaFoldDB" id="A0AAD9NGA3"/>
<protein>
    <submittedName>
        <fullName evidence="1">Uncharacterized protein</fullName>
    </submittedName>
</protein>
<comment type="caution">
    <text evidence="1">The sequence shown here is derived from an EMBL/GenBank/DDBJ whole genome shotgun (WGS) entry which is preliminary data.</text>
</comment>